<dbReference type="Gene3D" id="3.20.20.70">
    <property type="entry name" value="Aldolase class I"/>
    <property type="match status" value="1"/>
</dbReference>
<sequence length="289" mass="31970">MILDTIAASVRKRVEERKREVPEAELRRRAYKSLEGRMGREGGSERIPASCSETEEKEEAEGFPFEAALKKPGISFICEVKRASPSKGLIAPEFPYVDIAKEYERAGADAVSVLTEPEFFLGNDRYLEEIHREVSLPLLRKDFTIDAYQIYEAKLLGASAVLLIVSLLTKEELKKFLNICRELKLSALTEAHSEEEVAVAAEAGAGIIGINNRNLKTFEVDFSNALRLRRLVDKDTIFVAESGIHSGEDMRALAEARVDAVLVGEALMRAADRKKALSALKATAEGLSQ</sequence>
<keyword evidence="6 9" id="KW-0822">Tryptophan biosynthesis</keyword>
<comment type="pathway">
    <text evidence="2 9">Amino-acid biosynthesis; L-tryptophan biosynthesis; L-tryptophan from chorismate: step 4/5.</text>
</comment>
<evidence type="ECO:0000256" key="5">
    <source>
        <dbReference type="ARBA" id="ARBA00022793"/>
    </source>
</evidence>
<evidence type="ECO:0000256" key="1">
    <source>
        <dbReference type="ARBA" id="ARBA00001633"/>
    </source>
</evidence>
<dbReference type="CDD" id="cd00331">
    <property type="entry name" value="IGPS"/>
    <property type="match status" value="1"/>
</dbReference>
<keyword evidence="8 9" id="KW-0456">Lyase</keyword>
<dbReference type="Pfam" id="PF00218">
    <property type="entry name" value="IGPS"/>
    <property type="match status" value="1"/>
</dbReference>
<proteinExistence type="inferred from homology"/>
<comment type="similarity">
    <text evidence="3 9">Belongs to the TrpC family.</text>
</comment>
<feature type="region of interest" description="Disordered" evidence="10">
    <location>
        <begin position="32"/>
        <end position="55"/>
    </location>
</feature>
<dbReference type="InterPro" id="IPR001468">
    <property type="entry name" value="Indole-3-GlycerolPSynthase_CS"/>
</dbReference>
<dbReference type="PROSITE" id="PS00614">
    <property type="entry name" value="IGPS"/>
    <property type="match status" value="1"/>
</dbReference>
<feature type="domain" description="Indole-3-glycerol phosphate synthase" evidence="11">
    <location>
        <begin position="57"/>
        <end position="280"/>
    </location>
</feature>
<dbReference type="Proteomes" id="UP000429958">
    <property type="component" value="Unassembled WGS sequence"/>
</dbReference>
<evidence type="ECO:0000313" key="13">
    <source>
        <dbReference type="Proteomes" id="UP000429958"/>
    </source>
</evidence>
<evidence type="ECO:0000256" key="8">
    <source>
        <dbReference type="ARBA" id="ARBA00023239"/>
    </source>
</evidence>
<dbReference type="HAMAP" id="MF_00134_B">
    <property type="entry name" value="IGPS_B"/>
    <property type="match status" value="1"/>
</dbReference>
<dbReference type="UniPathway" id="UPA00035">
    <property type="reaction ID" value="UER00043"/>
</dbReference>
<evidence type="ECO:0000256" key="4">
    <source>
        <dbReference type="ARBA" id="ARBA00022605"/>
    </source>
</evidence>
<dbReference type="EMBL" id="VUMD01000008">
    <property type="protein sequence ID" value="MSS36947.1"/>
    <property type="molecule type" value="Genomic_DNA"/>
</dbReference>
<accession>A0A7X2NL81</accession>
<evidence type="ECO:0000259" key="11">
    <source>
        <dbReference type="Pfam" id="PF00218"/>
    </source>
</evidence>
<evidence type="ECO:0000256" key="10">
    <source>
        <dbReference type="SAM" id="MobiDB-lite"/>
    </source>
</evidence>
<dbReference type="PANTHER" id="PTHR22854:SF2">
    <property type="entry name" value="INDOLE-3-GLYCEROL-PHOSPHATE SYNTHASE"/>
    <property type="match status" value="1"/>
</dbReference>
<dbReference type="PANTHER" id="PTHR22854">
    <property type="entry name" value="TRYPTOPHAN BIOSYNTHESIS PROTEIN"/>
    <property type="match status" value="1"/>
</dbReference>
<evidence type="ECO:0000256" key="3">
    <source>
        <dbReference type="ARBA" id="ARBA00008737"/>
    </source>
</evidence>
<keyword evidence="5 9" id="KW-0210">Decarboxylase</keyword>
<evidence type="ECO:0000313" key="12">
    <source>
        <dbReference type="EMBL" id="MSS36947.1"/>
    </source>
</evidence>
<evidence type="ECO:0000256" key="9">
    <source>
        <dbReference type="HAMAP-Rule" id="MF_00134"/>
    </source>
</evidence>
<dbReference type="EC" id="4.1.1.48" evidence="9"/>
<protein>
    <recommendedName>
        <fullName evidence="9">Indole-3-glycerol phosphate synthase</fullName>
        <shortName evidence="9">IGPS</shortName>
        <ecNumber evidence="9">4.1.1.48</ecNumber>
    </recommendedName>
</protein>
<dbReference type="GO" id="GO:0004640">
    <property type="term" value="F:phosphoribosylanthranilate isomerase activity"/>
    <property type="evidence" value="ECO:0007669"/>
    <property type="project" value="TreeGrafter"/>
</dbReference>
<dbReference type="GO" id="GO:0000162">
    <property type="term" value="P:L-tryptophan biosynthetic process"/>
    <property type="evidence" value="ECO:0007669"/>
    <property type="project" value="UniProtKB-UniRule"/>
</dbReference>
<reference evidence="12 13" key="1">
    <citation type="submission" date="2019-08" db="EMBL/GenBank/DDBJ databases">
        <title>In-depth cultivation of the pig gut microbiome towards novel bacterial diversity and tailored functional studies.</title>
        <authorList>
            <person name="Wylensek D."/>
            <person name="Hitch T.C.A."/>
            <person name="Clavel T."/>
        </authorList>
    </citation>
    <scope>NUCLEOTIDE SEQUENCE [LARGE SCALE GENOMIC DNA]</scope>
    <source>
        <strain evidence="12 13">WCA-389-WT-23D1</strain>
    </source>
</reference>
<dbReference type="InterPro" id="IPR011060">
    <property type="entry name" value="RibuloseP-bd_barrel"/>
</dbReference>
<feature type="compositionally biased region" description="Basic and acidic residues" evidence="10">
    <location>
        <begin position="32"/>
        <end position="44"/>
    </location>
</feature>
<evidence type="ECO:0000256" key="7">
    <source>
        <dbReference type="ARBA" id="ARBA00023141"/>
    </source>
</evidence>
<comment type="caution">
    <text evidence="12">The sequence shown here is derived from an EMBL/GenBank/DDBJ whole genome shotgun (WGS) entry which is preliminary data.</text>
</comment>
<name>A0A7X2NL81_9CLOT</name>
<dbReference type="InterPro" id="IPR013798">
    <property type="entry name" value="Indole-3-glycerol_P_synth_dom"/>
</dbReference>
<dbReference type="InterPro" id="IPR013785">
    <property type="entry name" value="Aldolase_TIM"/>
</dbReference>
<organism evidence="12 13">
    <name type="scientific">Clostridium porci</name>
    <dbReference type="NCBI Taxonomy" id="2605778"/>
    <lineage>
        <taxon>Bacteria</taxon>
        <taxon>Bacillati</taxon>
        <taxon>Bacillota</taxon>
        <taxon>Clostridia</taxon>
        <taxon>Eubacteriales</taxon>
        <taxon>Clostridiaceae</taxon>
        <taxon>Clostridium</taxon>
    </lineage>
</organism>
<keyword evidence="4 9" id="KW-0028">Amino-acid biosynthesis</keyword>
<evidence type="ECO:0000256" key="6">
    <source>
        <dbReference type="ARBA" id="ARBA00022822"/>
    </source>
</evidence>
<dbReference type="InterPro" id="IPR045186">
    <property type="entry name" value="Indole-3-glycerol_P_synth"/>
</dbReference>
<comment type="catalytic activity">
    <reaction evidence="1 9">
        <text>1-(2-carboxyphenylamino)-1-deoxy-D-ribulose 5-phosphate + H(+) = (1S,2R)-1-C-(indol-3-yl)glycerol 3-phosphate + CO2 + H2O</text>
        <dbReference type="Rhea" id="RHEA:23476"/>
        <dbReference type="ChEBI" id="CHEBI:15377"/>
        <dbReference type="ChEBI" id="CHEBI:15378"/>
        <dbReference type="ChEBI" id="CHEBI:16526"/>
        <dbReference type="ChEBI" id="CHEBI:58613"/>
        <dbReference type="ChEBI" id="CHEBI:58866"/>
        <dbReference type="EC" id="4.1.1.48"/>
    </reaction>
</comment>
<dbReference type="FunFam" id="3.20.20.70:FF:000024">
    <property type="entry name" value="Indole-3-glycerol phosphate synthase"/>
    <property type="match status" value="1"/>
</dbReference>
<dbReference type="GO" id="GO:0004425">
    <property type="term" value="F:indole-3-glycerol-phosphate synthase activity"/>
    <property type="evidence" value="ECO:0007669"/>
    <property type="project" value="UniProtKB-UniRule"/>
</dbReference>
<evidence type="ECO:0000256" key="2">
    <source>
        <dbReference type="ARBA" id="ARBA00004696"/>
    </source>
</evidence>
<dbReference type="SUPFAM" id="SSF51366">
    <property type="entry name" value="Ribulose-phoshate binding barrel"/>
    <property type="match status" value="1"/>
</dbReference>
<keyword evidence="7 9" id="KW-0057">Aromatic amino acid biosynthesis</keyword>
<gene>
    <name evidence="9 12" type="primary">trpC</name>
    <name evidence="12" type="ORF">FYJ39_10240</name>
</gene>
<dbReference type="RefSeq" id="WP_154472393.1">
    <property type="nucleotide sequence ID" value="NZ_VUMD01000008.1"/>
</dbReference>
<dbReference type="NCBIfam" id="NF001377">
    <property type="entry name" value="PRK00278.2-4"/>
    <property type="match status" value="1"/>
</dbReference>
<dbReference type="AlphaFoldDB" id="A0A7X2NL81"/>
<keyword evidence="13" id="KW-1185">Reference proteome</keyword>